<evidence type="ECO:0000313" key="7">
    <source>
        <dbReference type="EMBL" id="KAF1802981.1"/>
    </source>
</evidence>
<keyword evidence="1" id="KW-0479">Metal-binding</keyword>
<dbReference type="Gene3D" id="3.30.50.10">
    <property type="entry name" value="Erythroid Transcription Factor GATA-1, subunit A"/>
    <property type="match status" value="1"/>
</dbReference>
<protein>
    <recommendedName>
        <fullName evidence="6">GATA-type domain-containing protein</fullName>
    </recommendedName>
</protein>
<feature type="region of interest" description="Disordered" evidence="5">
    <location>
        <begin position="341"/>
        <end position="367"/>
    </location>
</feature>
<dbReference type="GO" id="GO:0006355">
    <property type="term" value="P:regulation of DNA-templated transcription"/>
    <property type="evidence" value="ECO:0007669"/>
    <property type="project" value="InterPro"/>
</dbReference>
<evidence type="ECO:0000256" key="1">
    <source>
        <dbReference type="ARBA" id="ARBA00022723"/>
    </source>
</evidence>
<dbReference type="Proteomes" id="UP000469890">
    <property type="component" value="Unassembled WGS sequence"/>
</dbReference>
<dbReference type="GO" id="GO:0008270">
    <property type="term" value="F:zinc ion binding"/>
    <property type="evidence" value="ECO:0007669"/>
    <property type="project" value="UniProtKB-KW"/>
</dbReference>
<accession>A0A8H4F1W5</accession>
<dbReference type="SMART" id="SM00401">
    <property type="entry name" value="ZnF_GATA"/>
    <property type="match status" value="1"/>
</dbReference>
<dbReference type="InterPro" id="IPR000679">
    <property type="entry name" value="Znf_GATA"/>
</dbReference>
<dbReference type="Pfam" id="PF00320">
    <property type="entry name" value="GATA"/>
    <property type="match status" value="1"/>
</dbReference>
<dbReference type="PROSITE" id="PS50114">
    <property type="entry name" value="GATA_ZN_FINGER_2"/>
    <property type="match status" value="1"/>
</dbReference>
<dbReference type="SUPFAM" id="SSF57716">
    <property type="entry name" value="Glucocorticoid receptor-like (DNA-binding domain)"/>
    <property type="match status" value="1"/>
</dbReference>
<reference evidence="7 8" key="1">
    <citation type="submission" date="2019-09" db="EMBL/GenBank/DDBJ databases">
        <authorList>
            <consortium name="DOE Joint Genome Institute"/>
            <person name="Mondo S.J."/>
            <person name="Navarro-Mendoza M.I."/>
            <person name="Perez-Arques C."/>
            <person name="Panchal S."/>
            <person name="Nicolas F.E."/>
            <person name="Ganguly P."/>
            <person name="Pangilinan J."/>
            <person name="Grigoriev I."/>
            <person name="Heitman J."/>
            <person name="Sanya K."/>
            <person name="Garre V."/>
        </authorList>
    </citation>
    <scope>NUCLEOTIDE SEQUENCE [LARGE SCALE GENOMIC DNA]</scope>
    <source>
        <strain evidence="7 8">MU402</strain>
    </source>
</reference>
<dbReference type="InterPro" id="IPR013088">
    <property type="entry name" value="Znf_NHR/GATA"/>
</dbReference>
<feature type="compositionally biased region" description="Polar residues" evidence="5">
    <location>
        <begin position="414"/>
        <end position="425"/>
    </location>
</feature>
<keyword evidence="3" id="KW-0862">Zinc</keyword>
<name>A0A8H4F1W5_MUCCL</name>
<feature type="domain" description="GATA-type" evidence="6">
    <location>
        <begin position="349"/>
        <end position="384"/>
    </location>
</feature>
<feature type="region of interest" description="Disordered" evidence="5">
    <location>
        <begin position="147"/>
        <end position="167"/>
    </location>
</feature>
<evidence type="ECO:0000256" key="3">
    <source>
        <dbReference type="ARBA" id="ARBA00022833"/>
    </source>
</evidence>
<dbReference type="EMBL" id="JAAECE010000003">
    <property type="protein sequence ID" value="KAF1802981.1"/>
    <property type="molecule type" value="Genomic_DNA"/>
</dbReference>
<feature type="compositionally biased region" description="Low complexity" evidence="5">
    <location>
        <begin position="151"/>
        <end position="166"/>
    </location>
</feature>
<sequence>MTPCIWSLLSVRELEFINASGFSHHLKGLSLFQLIHPDELLMAQRDLFRFTHSHLLSGSVTRCRLRDYTSHDFSTKSNAYIIVDIIMYVATGDTVLAFLHYPDEDTSSSMLLLKNSCGDSNNRHSIHHSNNRFCALTLKESLIEQEQKQHSPSLSTSSSLSSIESSQQHQNECDAPHQFLYILDSQTKSVLLSWPDHYHNEMGSADYLISSLDDRPMLPGISCFRCVQRPSQTNSSGQRLHSLIVEYGSITFLLASLDKKNTKQHFNIPPLAQSISTKPVSLPCSPNKYNQLDEYPLRRTSEPYTAASSSPSHIHYLKPRKYQPYPTIPLENLLLPNNSDKQQQYLSSHHPKHHCQSCGTDSSPEWRRGPTGHKTLCNACGLRYSRSVARQGKMAANQQKHPHHHHQHQYQQHSLFQMPNTPQHQSCSSMTTSTSSSYC</sequence>
<dbReference type="InterPro" id="IPR051140">
    <property type="entry name" value="GATA_TF"/>
</dbReference>
<evidence type="ECO:0000259" key="6">
    <source>
        <dbReference type="PROSITE" id="PS50114"/>
    </source>
</evidence>
<evidence type="ECO:0000256" key="4">
    <source>
        <dbReference type="PROSITE-ProRule" id="PRU00094"/>
    </source>
</evidence>
<dbReference type="CDD" id="cd00202">
    <property type="entry name" value="ZnF_GATA"/>
    <property type="match status" value="1"/>
</dbReference>
<dbReference type="PROSITE" id="PS00344">
    <property type="entry name" value="GATA_ZN_FINGER_1"/>
    <property type="match status" value="1"/>
</dbReference>
<dbReference type="GO" id="GO:0043565">
    <property type="term" value="F:sequence-specific DNA binding"/>
    <property type="evidence" value="ECO:0007669"/>
    <property type="project" value="InterPro"/>
</dbReference>
<evidence type="ECO:0000313" key="8">
    <source>
        <dbReference type="Proteomes" id="UP000469890"/>
    </source>
</evidence>
<evidence type="ECO:0000256" key="2">
    <source>
        <dbReference type="ARBA" id="ARBA00022771"/>
    </source>
</evidence>
<keyword evidence="2 4" id="KW-0863">Zinc-finger</keyword>
<comment type="caution">
    <text evidence="7">The sequence shown here is derived from an EMBL/GenBank/DDBJ whole genome shotgun (WGS) entry which is preliminary data.</text>
</comment>
<organism evidence="7 8">
    <name type="scientific">Mucor circinelloides f. lusitanicus</name>
    <name type="common">Mucor racemosus var. lusitanicus</name>
    <dbReference type="NCBI Taxonomy" id="29924"/>
    <lineage>
        <taxon>Eukaryota</taxon>
        <taxon>Fungi</taxon>
        <taxon>Fungi incertae sedis</taxon>
        <taxon>Mucoromycota</taxon>
        <taxon>Mucoromycotina</taxon>
        <taxon>Mucoromycetes</taxon>
        <taxon>Mucorales</taxon>
        <taxon>Mucorineae</taxon>
        <taxon>Mucoraceae</taxon>
        <taxon>Mucor</taxon>
    </lineage>
</organism>
<dbReference type="PANTHER" id="PTHR45658">
    <property type="entry name" value="GATA TRANSCRIPTION FACTOR"/>
    <property type="match status" value="1"/>
</dbReference>
<feature type="compositionally biased region" description="Low complexity" evidence="5">
    <location>
        <begin position="426"/>
        <end position="439"/>
    </location>
</feature>
<gene>
    <name evidence="7" type="ORF">FB192DRAFT_1365879</name>
</gene>
<evidence type="ECO:0000256" key="5">
    <source>
        <dbReference type="SAM" id="MobiDB-lite"/>
    </source>
</evidence>
<proteinExistence type="predicted"/>
<dbReference type="AlphaFoldDB" id="A0A8H4F1W5"/>
<feature type="region of interest" description="Disordered" evidence="5">
    <location>
        <begin position="390"/>
        <end position="439"/>
    </location>
</feature>